<dbReference type="PANTHER" id="PTHR47178">
    <property type="entry name" value="MONOOXYGENASE, FAD-BINDING"/>
    <property type="match status" value="1"/>
</dbReference>
<name>A0A0C1CD21_9BACT</name>
<dbReference type="InterPro" id="IPR002938">
    <property type="entry name" value="FAD-bd"/>
</dbReference>
<dbReference type="SUPFAM" id="SSF51905">
    <property type="entry name" value="FAD/NAD(P)-binding domain"/>
    <property type="match status" value="1"/>
</dbReference>
<dbReference type="InterPro" id="IPR036188">
    <property type="entry name" value="FAD/NAD-bd_sf"/>
</dbReference>
<dbReference type="Pfam" id="PF01494">
    <property type="entry name" value="FAD_binding_3"/>
    <property type="match status" value="1"/>
</dbReference>
<organism evidence="6 7">
    <name type="scientific">Parachlamydia acanthamoebae</name>
    <dbReference type="NCBI Taxonomy" id="83552"/>
    <lineage>
        <taxon>Bacteria</taxon>
        <taxon>Pseudomonadati</taxon>
        <taxon>Chlamydiota</taxon>
        <taxon>Chlamydiia</taxon>
        <taxon>Parachlamydiales</taxon>
        <taxon>Parachlamydiaceae</taxon>
        <taxon>Parachlamydia</taxon>
    </lineage>
</organism>
<keyword evidence="2" id="KW-0274">FAD</keyword>
<protein>
    <recommendedName>
        <fullName evidence="5">FAD-binding domain-containing protein</fullName>
    </recommendedName>
</protein>
<dbReference type="EMBL" id="JSAM01000005">
    <property type="protein sequence ID" value="KIA78750.1"/>
    <property type="molecule type" value="Genomic_DNA"/>
</dbReference>
<keyword evidence="3" id="KW-0560">Oxidoreductase</keyword>
<evidence type="ECO:0000313" key="7">
    <source>
        <dbReference type="Proteomes" id="UP000031307"/>
    </source>
</evidence>
<keyword evidence="4" id="KW-0503">Monooxygenase</keyword>
<evidence type="ECO:0000256" key="1">
    <source>
        <dbReference type="ARBA" id="ARBA00022630"/>
    </source>
</evidence>
<evidence type="ECO:0000259" key="5">
    <source>
        <dbReference type="Pfam" id="PF01494"/>
    </source>
</evidence>
<evidence type="ECO:0000256" key="3">
    <source>
        <dbReference type="ARBA" id="ARBA00023002"/>
    </source>
</evidence>
<feature type="domain" description="FAD-binding" evidence="5">
    <location>
        <begin position="4"/>
        <end position="345"/>
    </location>
</feature>
<gene>
    <name evidence="6" type="ORF">DB43_DK00050</name>
</gene>
<dbReference type="PANTHER" id="PTHR47178:SF6">
    <property type="entry name" value="FAD-BINDING DOMAIN-CONTAINING PROTEIN"/>
    <property type="match status" value="1"/>
</dbReference>
<proteinExistence type="predicted"/>
<dbReference type="GO" id="GO:0004497">
    <property type="term" value="F:monooxygenase activity"/>
    <property type="evidence" value="ECO:0007669"/>
    <property type="project" value="UniProtKB-KW"/>
</dbReference>
<dbReference type="AlphaFoldDB" id="A0A0C1CD21"/>
<evidence type="ECO:0000313" key="6">
    <source>
        <dbReference type="EMBL" id="KIA78750.1"/>
    </source>
</evidence>
<keyword evidence="1" id="KW-0285">Flavoprotein</keyword>
<dbReference type="Gene3D" id="3.50.50.60">
    <property type="entry name" value="FAD/NAD(P)-binding domain"/>
    <property type="match status" value="1"/>
</dbReference>
<reference evidence="6 7" key="1">
    <citation type="journal article" date="2014" name="Mol. Biol. Evol.">
        <title>Massive expansion of Ubiquitination-related gene families within the Chlamydiae.</title>
        <authorList>
            <person name="Domman D."/>
            <person name="Collingro A."/>
            <person name="Lagkouvardos I."/>
            <person name="Gehre L."/>
            <person name="Weinmaier T."/>
            <person name="Rattei T."/>
            <person name="Subtil A."/>
            <person name="Horn M."/>
        </authorList>
    </citation>
    <scope>NUCLEOTIDE SEQUENCE [LARGE SCALE GENOMIC DNA]</scope>
    <source>
        <strain evidence="6 7">OEW1</strain>
    </source>
</reference>
<sequence length="407" mass="46076">MKVDYDVVIIGAGPIGISTACALKAMNKKLKICVLDKRPTATRTHGLKIYNDSIAKISHILHRSRNKENSSQVDIQQLKAKFKEWKKHFVPTDKIEADLKEIAKGQGIKVKRKEAYELTENHLQRLLDDTSSPESDQKILQILRNAKVVIGADGAHSVVRKKVMGNKLAEKKTRQYVVQLKYQTVGDAKPRNFFDASAMPLGGFVDFELMSKANKGTQKPVTLNVVVDKKTYEALKPSGTENAKGTFRHPWSLEEIQEKSKTDKKVYRVYRNFLKNLKTHSDYTDAKVSTIELATYRSKESVKNHNGKIFLLVGDANSGMILGRGFNKGLKEAGLCAQAVAKFFEKEHPETGLIPDEFMQYQREAKKTFSREKIGVKIKVGIIKTANLFAKLFWKIRCAFRRIIPKH</sequence>
<dbReference type="GO" id="GO:0071949">
    <property type="term" value="F:FAD binding"/>
    <property type="evidence" value="ECO:0007669"/>
    <property type="project" value="InterPro"/>
</dbReference>
<accession>A0A0C1CD21</accession>
<dbReference type="Proteomes" id="UP000031307">
    <property type="component" value="Unassembled WGS sequence"/>
</dbReference>
<evidence type="ECO:0000256" key="4">
    <source>
        <dbReference type="ARBA" id="ARBA00023033"/>
    </source>
</evidence>
<dbReference type="PRINTS" id="PR00420">
    <property type="entry name" value="RNGMNOXGNASE"/>
</dbReference>
<comment type="caution">
    <text evidence="6">The sequence shown here is derived from an EMBL/GenBank/DDBJ whole genome shotgun (WGS) entry which is preliminary data.</text>
</comment>
<dbReference type="PATRIC" id="fig|83552.4.peg.21"/>
<dbReference type="RefSeq" id="WP_006341183.1">
    <property type="nucleotide sequence ID" value="NZ_JASBUT010000049.1"/>
</dbReference>
<evidence type="ECO:0000256" key="2">
    <source>
        <dbReference type="ARBA" id="ARBA00022827"/>
    </source>
</evidence>
<dbReference type="PROSITE" id="PS51257">
    <property type="entry name" value="PROKAR_LIPOPROTEIN"/>
    <property type="match status" value="1"/>
</dbReference>